<gene>
    <name evidence="2" type="ORF">ACFFQA_16525</name>
</gene>
<accession>A0ABV5ZZW1</accession>
<evidence type="ECO:0000313" key="3">
    <source>
        <dbReference type="Proteomes" id="UP001589693"/>
    </source>
</evidence>
<keyword evidence="3" id="KW-1185">Reference proteome</keyword>
<comment type="caution">
    <text evidence="2">The sequence shown here is derived from an EMBL/GenBank/DDBJ whole genome shotgun (WGS) entry which is preliminary data.</text>
</comment>
<feature type="chain" id="PRO_5046240573" description="Lipoprotein" evidence="1">
    <location>
        <begin position="24"/>
        <end position="136"/>
    </location>
</feature>
<evidence type="ECO:0000256" key="1">
    <source>
        <dbReference type="SAM" id="SignalP"/>
    </source>
</evidence>
<dbReference type="EMBL" id="JBHLZU010000014">
    <property type="protein sequence ID" value="MFB9905539.1"/>
    <property type="molecule type" value="Genomic_DNA"/>
</dbReference>
<dbReference type="RefSeq" id="WP_377852844.1">
    <property type="nucleotide sequence ID" value="NZ_JBHLZU010000014.1"/>
</dbReference>
<evidence type="ECO:0008006" key="4">
    <source>
        <dbReference type="Google" id="ProtNLM"/>
    </source>
</evidence>
<proteinExistence type="predicted"/>
<reference evidence="2 3" key="1">
    <citation type="submission" date="2024-09" db="EMBL/GenBank/DDBJ databases">
        <authorList>
            <person name="Sun Q."/>
            <person name="Mori K."/>
        </authorList>
    </citation>
    <scope>NUCLEOTIDE SEQUENCE [LARGE SCALE GENOMIC DNA]</scope>
    <source>
        <strain evidence="2 3">TBRC 7907</strain>
    </source>
</reference>
<evidence type="ECO:0000313" key="2">
    <source>
        <dbReference type="EMBL" id="MFB9905539.1"/>
    </source>
</evidence>
<organism evidence="2 3">
    <name type="scientific">Allokutzneria oryzae</name>
    <dbReference type="NCBI Taxonomy" id="1378989"/>
    <lineage>
        <taxon>Bacteria</taxon>
        <taxon>Bacillati</taxon>
        <taxon>Actinomycetota</taxon>
        <taxon>Actinomycetes</taxon>
        <taxon>Pseudonocardiales</taxon>
        <taxon>Pseudonocardiaceae</taxon>
        <taxon>Allokutzneria</taxon>
    </lineage>
</organism>
<dbReference type="Proteomes" id="UP001589693">
    <property type="component" value="Unassembled WGS sequence"/>
</dbReference>
<protein>
    <recommendedName>
        <fullName evidence="4">Lipoprotein</fullName>
    </recommendedName>
</protein>
<name>A0ABV5ZZW1_9PSEU</name>
<feature type="signal peptide" evidence="1">
    <location>
        <begin position="1"/>
        <end position="23"/>
    </location>
</feature>
<keyword evidence="1" id="KW-0732">Signal</keyword>
<sequence>MRRERRRLWPALGALALILPVPACSSGAARCEEALTAATTSVPGVVSAQWECSNNFGGGWQRAHVVIEAATETEAIAVVDAALRAYATALGLEDGWSTPQEYATRDRSIIVSANDVGFNGPPNIREVRERYGTTSG</sequence>